<gene>
    <name evidence="1" type="ORF">CSUI_009373</name>
</gene>
<evidence type="ECO:0000313" key="1">
    <source>
        <dbReference type="EMBL" id="PHJ16808.1"/>
    </source>
</evidence>
<protein>
    <submittedName>
        <fullName evidence="1">Uncharacterized protein</fullName>
    </submittedName>
</protein>
<name>A0A2C6KJJ5_9APIC</name>
<dbReference type="GeneID" id="94432700"/>
<proteinExistence type="predicted"/>
<dbReference type="EMBL" id="MIGC01005570">
    <property type="protein sequence ID" value="PHJ16808.1"/>
    <property type="molecule type" value="Genomic_DNA"/>
</dbReference>
<sequence>MAATIFQHLHRLTYWLIGGTDTQPPRVPLLPQFRPLIGEVILFLNLRGKLDPSWTRERVMNYVDDSITDRELQAHVLAYLRDRGMVFDPKLNPHAPMPAYVGEMMPRTTTAGTQDTEPAADARSAFQFKELK</sequence>
<organism evidence="1 2">
    <name type="scientific">Cystoisospora suis</name>
    <dbReference type="NCBI Taxonomy" id="483139"/>
    <lineage>
        <taxon>Eukaryota</taxon>
        <taxon>Sar</taxon>
        <taxon>Alveolata</taxon>
        <taxon>Apicomplexa</taxon>
        <taxon>Conoidasida</taxon>
        <taxon>Coccidia</taxon>
        <taxon>Eucoccidiorida</taxon>
        <taxon>Eimeriorina</taxon>
        <taxon>Sarcocystidae</taxon>
        <taxon>Cystoisospora</taxon>
    </lineage>
</organism>
<comment type="caution">
    <text evidence="1">The sequence shown here is derived from an EMBL/GenBank/DDBJ whole genome shotgun (WGS) entry which is preliminary data.</text>
</comment>
<dbReference type="OrthoDB" id="332037at2759"/>
<dbReference type="VEuPathDB" id="ToxoDB:CSUI_009373"/>
<dbReference type="RefSeq" id="XP_067918533.1">
    <property type="nucleotide sequence ID" value="XM_068069489.1"/>
</dbReference>
<keyword evidence="2" id="KW-1185">Reference proteome</keyword>
<accession>A0A2C6KJJ5</accession>
<dbReference type="Proteomes" id="UP000221165">
    <property type="component" value="Unassembled WGS sequence"/>
</dbReference>
<reference evidence="1 2" key="1">
    <citation type="journal article" date="2017" name="Int. J. Parasitol.">
        <title>The genome of the protozoan parasite Cystoisospora suis and a reverse vaccinology approach to identify vaccine candidates.</title>
        <authorList>
            <person name="Palmieri N."/>
            <person name="Shrestha A."/>
            <person name="Ruttkowski B."/>
            <person name="Beck T."/>
            <person name="Vogl C."/>
            <person name="Tomley F."/>
            <person name="Blake D.P."/>
            <person name="Joachim A."/>
        </authorList>
    </citation>
    <scope>NUCLEOTIDE SEQUENCE [LARGE SCALE GENOMIC DNA]</scope>
    <source>
        <strain evidence="1 2">Wien I</strain>
    </source>
</reference>
<evidence type="ECO:0000313" key="2">
    <source>
        <dbReference type="Proteomes" id="UP000221165"/>
    </source>
</evidence>
<dbReference type="AlphaFoldDB" id="A0A2C6KJJ5"/>